<proteinExistence type="predicted"/>
<dbReference type="Proteomes" id="UP001172630">
    <property type="component" value="Unassembled WGS sequence"/>
</dbReference>
<gene>
    <name evidence="1" type="ORF">PY650_28120</name>
</gene>
<sequence>MAQFAIKIANPAKPVLRMGRLATIKTLSGFDFTVQPSVGRDRIFILAQLGFVYRHESVQFLGPPDPTTQCTPRYVIEKAGSDGLLILISDLVLPCLNGAGHRVARYLRGGAAGRMIQGVPLSRT</sequence>
<protein>
    <submittedName>
        <fullName evidence="1">ATP-binding protein</fullName>
    </submittedName>
</protein>
<evidence type="ECO:0000313" key="1">
    <source>
        <dbReference type="EMBL" id="MDL2409430.1"/>
    </source>
</evidence>
<dbReference type="EMBL" id="JARFYN010000051">
    <property type="protein sequence ID" value="MDL2409430.1"/>
    <property type="molecule type" value="Genomic_DNA"/>
</dbReference>
<keyword evidence="1" id="KW-0067">ATP-binding</keyword>
<name>A0ABT7KN49_9HYPH</name>
<dbReference type="GO" id="GO:0005524">
    <property type="term" value="F:ATP binding"/>
    <property type="evidence" value="ECO:0007669"/>
    <property type="project" value="UniProtKB-KW"/>
</dbReference>
<dbReference type="RefSeq" id="WP_285882966.1">
    <property type="nucleotide sequence ID" value="NZ_JARFYN010000051.1"/>
</dbReference>
<reference evidence="1" key="1">
    <citation type="submission" date="2023-06" db="EMBL/GenBank/DDBJ databases">
        <title>Phylogenetic Diversity of Rhizobium strains.</title>
        <authorList>
            <person name="Moura F.T."/>
            <person name="Helene L.C.F."/>
            <person name="Hungria M."/>
        </authorList>
    </citation>
    <scope>NUCLEOTIDE SEQUENCE</scope>
    <source>
        <strain evidence="1">CCGE524</strain>
    </source>
</reference>
<organism evidence="1 2">
    <name type="scientific">Rhizobium calliandrae</name>
    <dbReference type="NCBI Taxonomy" id="1312182"/>
    <lineage>
        <taxon>Bacteria</taxon>
        <taxon>Pseudomonadati</taxon>
        <taxon>Pseudomonadota</taxon>
        <taxon>Alphaproteobacteria</taxon>
        <taxon>Hyphomicrobiales</taxon>
        <taxon>Rhizobiaceae</taxon>
        <taxon>Rhizobium/Agrobacterium group</taxon>
        <taxon>Rhizobium</taxon>
    </lineage>
</organism>
<evidence type="ECO:0000313" key="2">
    <source>
        <dbReference type="Proteomes" id="UP001172630"/>
    </source>
</evidence>
<keyword evidence="2" id="KW-1185">Reference proteome</keyword>
<comment type="caution">
    <text evidence="1">The sequence shown here is derived from an EMBL/GenBank/DDBJ whole genome shotgun (WGS) entry which is preliminary data.</text>
</comment>
<keyword evidence="1" id="KW-0547">Nucleotide-binding</keyword>
<accession>A0ABT7KN49</accession>